<dbReference type="EMBL" id="MTKT01005852">
    <property type="protein sequence ID" value="OWM63948.1"/>
    <property type="molecule type" value="Genomic_DNA"/>
</dbReference>
<accession>A0A218VUQ5</accession>
<feature type="compositionally biased region" description="Polar residues" evidence="1">
    <location>
        <begin position="1"/>
        <end position="18"/>
    </location>
</feature>
<evidence type="ECO:0000256" key="1">
    <source>
        <dbReference type="SAM" id="MobiDB-lite"/>
    </source>
</evidence>
<reference evidence="3" key="1">
    <citation type="journal article" date="2017" name="Plant J.">
        <title>The pomegranate (Punica granatum L.) genome and the genomics of punicalagin biosynthesis.</title>
        <authorList>
            <person name="Qin G."/>
            <person name="Xu C."/>
            <person name="Ming R."/>
            <person name="Tang H."/>
            <person name="Guyot R."/>
            <person name="Kramer E.M."/>
            <person name="Hu Y."/>
            <person name="Yi X."/>
            <person name="Qi Y."/>
            <person name="Xu X."/>
            <person name="Gao Z."/>
            <person name="Pan H."/>
            <person name="Jian J."/>
            <person name="Tian Y."/>
            <person name="Yue Z."/>
            <person name="Xu Y."/>
        </authorList>
    </citation>
    <scope>NUCLEOTIDE SEQUENCE [LARGE SCALE GENOMIC DNA]</scope>
    <source>
        <strain evidence="3">cv. Dabenzi</strain>
    </source>
</reference>
<sequence>MVLTRSQAISKVNSANNRADQHSNHPPNDAQPSEVAHGLVGTVLPPQAPNPDEQLINSLPEALRAKAQAMVKHHEDALAKMIIDEMKGCCPKSS</sequence>
<proteinExistence type="predicted"/>
<dbReference type="Proteomes" id="UP000197138">
    <property type="component" value="Unassembled WGS sequence"/>
</dbReference>
<dbReference type="AlphaFoldDB" id="A0A218VUQ5"/>
<evidence type="ECO:0000313" key="3">
    <source>
        <dbReference type="Proteomes" id="UP000197138"/>
    </source>
</evidence>
<feature type="region of interest" description="Disordered" evidence="1">
    <location>
        <begin position="1"/>
        <end position="51"/>
    </location>
</feature>
<gene>
    <name evidence="2" type="ORF">CDL15_Pgr024785</name>
</gene>
<organism evidence="2 3">
    <name type="scientific">Punica granatum</name>
    <name type="common">Pomegranate</name>
    <dbReference type="NCBI Taxonomy" id="22663"/>
    <lineage>
        <taxon>Eukaryota</taxon>
        <taxon>Viridiplantae</taxon>
        <taxon>Streptophyta</taxon>
        <taxon>Embryophyta</taxon>
        <taxon>Tracheophyta</taxon>
        <taxon>Spermatophyta</taxon>
        <taxon>Magnoliopsida</taxon>
        <taxon>eudicotyledons</taxon>
        <taxon>Gunneridae</taxon>
        <taxon>Pentapetalae</taxon>
        <taxon>rosids</taxon>
        <taxon>malvids</taxon>
        <taxon>Myrtales</taxon>
        <taxon>Lythraceae</taxon>
        <taxon>Punica</taxon>
    </lineage>
</organism>
<comment type="caution">
    <text evidence="2">The sequence shown here is derived from an EMBL/GenBank/DDBJ whole genome shotgun (WGS) entry which is preliminary data.</text>
</comment>
<evidence type="ECO:0000313" key="2">
    <source>
        <dbReference type="EMBL" id="OWM63948.1"/>
    </source>
</evidence>
<protein>
    <submittedName>
        <fullName evidence="2">Uncharacterized protein</fullName>
    </submittedName>
</protein>
<name>A0A218VUQ5_PUNGR</name>